<accession>A0A8K0DZ78</accession>
<organism evidence="2 3">
    <name type="scientific">Rhamnella rubrinervis</name>
    <dbReference type="NCBI Taxonomy" id="2594499"/>
    <lineage>
        <taxon>Eukaryota</taxon>
        <taxon>Viridiplantae</taxon>
        <taxon>Streptophyta</taxon>
        <taxon>Embryophyta</taxon>
        <taxon>Tracheophyta</taxon>
        <taxon>Spermatophyta</taxon>
        <taxon>Magnoliopsida</taxon>
        <taxon>eudicotyledons</taxon>
        <taxon>Gunneridae</taxon>
        <taxon>Pentapetalae</taxon>
        <taxon>rosids</taxon>
        <taxon>fabids</taxon>
        <taxon>Rosales</taxon>
        <taxon>Rhamnaceae</taxon>
        <taxon>rhamnoid group</taxon>
        <taxon>Rhamneae</taxon>
        <taxon>Rhamnella</taxon>
    </lineage>
</organism>
<dbReference type="PANTHER" id="PTHR34130">
    <property type="entry name" value="OS08G0243800 PROTEIN"/>
    <property type="match status" value="1"/>
</dbReference>
<evidence type="ECO:0000313" key="2">
    <source>
        <dbReference type="EMBL" id="KAF3433897.1"/>
    </source>
</evidence>
<dbReference type="PANTHER" id="PTHR34130:SF5">
    <property type="entry name" value="OS08G0243800 PROTEIN"/>
    <property type="match status" value="1"/>
</dbReference>
<dbReference type="EMBL" id="VOIH02000011">
    <property type="protein sequence ID" value="KAF3433897.1"/>
    <property type="molecule type" value="Genomic_DNA"/>
</dbReference>
<proteinExistence type="predicted"/>
<dbReference type="AlphaFoldDB" id="A0A8K0DZ78"/>
<keyword evidence="3" id="KW-1185">Reference proteome</keyword>
<comment type="caution">
    <text evidence="2">The sequence shown here is derived from an EMBL/GenBank/DDBJ whole genome shotgun (WGS) entry which is preliminary data.</text>
</comment>
<dbReference type="Proteomes" id="UP000796880">
    <property type="component" value="Unassembled WGS sequence"/>
</dbReference>
<feature type="compositionally biased region" description="Basic and acidic residues" evidence="1">
    <location>
        <begin position="1"/>
        <end position="11"/>
    </location>
</feature>
<feature type="compositionally biased region" description="Low complexity" evidence="1">
    <location>
        <begin position="134"/>
        <end position="152"/>
    </location>
</feature>
<evidence type="ECO:0000256" key="1">
    <source>
        <dbReference type="SAM" id="MobiDB-lite"/>
    </source>
</evidence>
<reference evidence="2" key="1">
    <citation type="submission" date="2020-03" db="EMBL/GenBank/DDBJ databases">
        <title>A high-quality chromosome-level genome assembly of a woody plant with both climbing and erect habits, Rhamnella rubrinervis.</title>
        <authorList>
            <person name="Lu Z."/>
            <person name="Yang Y."/>
            <person name="Zhu X."/>
            <person name="Sun Y."/>
        </authorList>
    </citation>
    <scope>NUCLEOTIDE SEQUENCE</scope>
    <source>
        <strain evidence="2">BYM</strain>
        <tissue evidence="2">Leaf</tissue>
    </source>
</reference>
<name>A0A8K0DZ78_9ROSA</name>
<protein>
    <submittedName>
        <fullName evidence="2">Uncharacterized protein</fullName>
    </submittedName>
</protein>
<sequence length="291" mass="33070">MVTKEAFRVEENTNLSQDLYAEEEEETLSLCDLPIHSDSSKWDDVESSSFDNNEDGFFEFFSEDFTASTYPSSGKDIIFCGKLIPYKEVPTPLLPHDHQHQKTQNNLDTNKKKLPTKKGFQLWKSYSFHKLVRSSSSSNSKGSNIAKKSNSKPQRPVKANSMNNNFVYNTRKMSSDHHRNRHLSVGKVSVLSSPAKSSKWYLYMFGIARLPTEMELRDIKTRQSRRSPSTMFAPPEKISTEMVKEKVVKRRSGKGFWGFLRGLSCRSTTSQLPNDVVKGSSGCNVPELCES</sequence>
<feature type="region of interest" description="Disordered" evidence="1">
    <location>
        <begin position="1"/>
        <end position="20"/>
    </location>
</feature>
<evidence type="ECO:0000313" key="3">
    <source>
        <dbReference type="Proteomes" id="UP000796880"/>
    </source>
</evidence>
<feature type="region of interest" description="Disordered" evidence="1">
    <location>
        <begin position="134"/>
        <end position="163"/>
    </location>
</feature>
<dbReference type="OrthoDB" id="1576948at2759"/>
<gene>
    <name evidence="2" type="ORF">FNV43_RR25000</name>
</gene>